<proteinExistence type="inferred from homology"/>
<dbReference type="EMBL" id="FCNW02000044">
    <property type="protein sequence ID" value="SAL60034.1"/>
    <property type="molecule type" value="Genomic_DNA"/>
</dbReference>
<dbReference type="AlphaFoldDB" id="A0A158ITR2"/>
<evidence type="ECO:0000313" key="6">
    <source>
        <dbReference type="Proteomes" id="UP000054977"/>
    </source>
</evidence>
<dbReference type="InterPro" id="IPR018145">
    <property type="entry name" value="CagE_TrbE_VirB_cntrl_dom"/>
</dbReference>
<dbReference type="RefSeq" id="WP_200821808.1">
    <property type="nucleotide sequence ID" value="NZ_FCNW02000044.1"/>
</dbReference>
<dbReference type="Proteomes" id="UP000054977">
    <property type="component" value="Unassembled WGS sequence"/>
</dbReference>
<dbReference type="STRING" id="326474.AWB65_05401"/>
<dbReference type="Gene3D" id="3.40.50.300">
    <property type="entry name" value="P-loop containing nucleotide triphosphate hydrolases"/>
    <property type="match status" value="1"/>
</dbReference>
<evidence type="ECO:0000259" key="4">
    <source>
        <dbReference type="Pfam" id="PF03135"/>
    </source>
</evidence>
<sequence length="895" mass="101882">MRLADVLKEQFDMSLSMPTPDGARANARERALSEMIPYTVHYDDETVITKDDGVMQVIKLDGLYFESLNAAQIKQFERRRNTVLRSIANSDRGIYVHLIRRKVNQYPAGEGGTWFSRQFNAAWRARYQQRPFYVNDIYISIVRNRFRQGVPGILDRLFSLVSGTTITNEVLESFDEQVKDVNEAANLITQTLASYGARKLRIQRAPKFSVDQVTRADAEAAIVRFGTDWPAFLREHGDRGVYRRDDVLDALGADYTEIGGFLHYLINLEDERVSVTELPLDRTLAVSWLDFKTVSNTMAVQNLSGMRAGAMLSMAEWPSRTPSRMLDEFLRQPVEYIITQSFFFTDRISAEHDMRQERRRIAVNDHEGVAQEDKDEITQGLQDLSRGRSVNGLHHLSMLVHVPATTTLDDPVVNKAQTFADLDAAVGRLKKAFVNLGVKPVREWFALETFFWAQLPGQAQHFMGRRGKIKSGNFAGFASLHNFATGKIDGNLWGPAIMPFETESGTAYHFNFHREMEGMVAGSLAMAADSGAGKTTLLAALIAMADKARPRVFWFDNREGAKVFMCAMGAQHTTLSLQGKTGWNPFRLPDTPENRAYLIELLMLMRTCYGGTLIPDDVERFKKAVHENYELPEEDRRLRNVAWCFGQTELAKDMRIWHGANGHEGANWGVFDNEHDCIDLNTCRYYCYEMRQLIRDGAARPELPVVLSYPFHRIEQAMNGEPFILVLEEGQNLVKHAYWRDKIDSYIMQIRRKNGLLIFVTPDAKYLYSETDSIQKQTATKIFLPNGEARYADYVDALGLTPAEFEFIRDTPPEHRTFLIRRGNESIRAKFDLSELPEFIPVLSSNDKGVALMDEIIRELNSADPERWVPVFMARALARNTHNLRAKESQAGAQA</sequence>
<protein>
    <submittedName>
        <fullName evidence="5">Type IV secretion/conjugal transfer ATPase</fullName>
    </submittedName>
</protein>
<keyword evidence="2" id="KW-0547">Nucleotide-binding</keyword>
<evidence type="ECO:0000313" key="5">
    <source>
        <dbReference type="EMBL" id="SAL60034.1"/>
    </source>
</evidence>
<dbReference type="Pfam" id="PF03135">
    <property type="entry name" value="CagE_TrbE_VirB"/>
    <property type="match status" value="1"/>
</dbReference>
<keyword evidence="3" id="KW-0067">ATP-binding</keyword>
<comment type="similarity">
    <text evidence="1">Belongs to the TrbE/VirB4 family.</text>
</comment>
<dbReference type="GO" id="GO:0005524">
    <property type="term" value="F:ATP binding"/>
    <property type="evidence" value="ECO:0007669"/>
    <property type="project" value="UniProtKB-KW"/>
</dbReference>
<evidence type="ECO:0000256" key="3">
    <source>
        <dbReference type="ARBA" id="ARBA00022840"/>
    </source>
</evidence>
<dbReference type="PANTHER" id="PTHR30121">
    <property type="entry name" value="UNCHARACTERIZED PROTEIN YJGR-RELATED"/>
    <property type="match status" value="1"/>
</dbReference>
<accession>A0A158ITR2</accession>
<reference evidence="5" key="1">
    <citation type="submission" date="2016-01" db="EMBL/GenBank/DDBJ databases">
        <authorList>
            <person name="Peeters C."/>
        </authorList>
    </citation>
    <scope>NUCLEOTIDE SEQUENCE [LARGE SCALE GENOMIC DNA]</scope>
    <source>
        <strain evidence="5">LMG 22934</strain>
    </source>
</reference>
<evidence type="ECO:0000256" key="1">
    <source>
        <dbReference type="ARBA" id="ARBA00006512"/>
    </source>
</evidence>
<gene>
    <name evidence="5" type="ORF">AWB65_05401</name>
</gene>
<evidence type="ECO:0000256" key="2">
    <source>
        <dbReference type="ARBA" id="ARBA00022741"/>
    </source>
</evidence>
<feature type="domain" description="CagE TrbE VirB component of type IV transporter system central" evidence="4">
    <location>
        <begin position="252"/>
        <end position="459"/>
    </location>
</feature>
<dbReference type="InterPro" id="IPR051162">
    <property type="entry name" value="T4SS_component"/>
</dbReference>
<organism evidence="5 6">
    <name type="scientific">Caballeronia humi</name>
    <dbReference type="NCBI Taxonomy" id="326474"/>
    <lineage>
        <taxon>Bacteria</taxon>
        <taxon>Pseudomonadati</taxon>
        <taxon>Pseudomonadota</taxon>
        <taxon>Betaproteobacteria</taxon>
        <taxon>Burkholderiales</taxon>
        <taxon>Burkholderiaceae</taxon>
        <taxon>Caballeronia</taxon>
    </lineage>
</organism>
<comment type="caution">
    <text evidence="5">The sequence shown here is derived from an EMBL/GenBank/DDBJ whole genome shotgun (WGS) entry which is preliminary data.</text>
</comment>
<dbReference type="PANTHER" id="PTHR30121:SF12">
    <property type="entry name" value="TYPE IV SECRETION SYSTEM PROTEIN CAGE"/>
    <property type="match status" value="1"/>
</dbReference>
<name>A0A158ITR2_9BURK</name>
<dbReference type="SUPFAM" id="SSF52540">
    <property type="entry name" value="P-loop containing nucleoside triphosphate hydrolases"/>
    <property type="match status" value="1"/>
</dbReference>
<dbReference type="InterPro" id="IPR027417">
    <property type="entry name" value="P-loop_NTPase"/>
</dbReference>
<keyword evidence="6" id="KW-1185">Reference proteome</keyword>